<dbReference type="PRINTS" id="PR00080">
    <property type="entry name" value="SDRFAMILY"/>
</dbReference>
<dbReference type="InterPro" id="IPR002347">
    <property type="entry name" value="SDR_fam"/>
</dbReference>
<dbReference type="Pfam" id="PF13561">
    <property type="entry name" value="adh_short_C2"/>
    <property type="match status" value="1"/>
</dbReference>
<evidence type="ECO:0000256" key="1">
    <source>
        <dbReference type="ARBA" id="ARBA00006484"/>
    </source>
</evidence>
<dbReference type="FunFam" id="3.40.50.720:FF:000084">
    <property type="entry name" value="Short-chain dehydrogenase reductase"/>
    <property type="match status" value="1"/>
</dbReference>
<dbReference type="PRINTS" id="PR00081">
    <property type="entry name" value="GDHRDH"/>
</dbReference>
<name>A0A6B2KRY3_9NEIS</name>
<protein>
    <submittedName>
        <fullName evidence="2">SDR family oxidoreductase</fullName>
    </submittedName>
</protein>
<evidence type="ECO:0000313" key="3">
    <source>
        <dbReference type="Proteomes" id="UP000482578"/>
    </source>
</evidence>
<reference evidence="2 3" key="1">
    <citation type="submission" date="2020-02" db="EMBL/GenBank/DDBJ databases">
        <authorList>
            <person name="Yang Z."/>
        </authorList>
    </citation>
    <scope>NUCLEOTIDE SEQUENCE [LARGE SCALE GENOMIC DNA]</scope>
    <source>
        <strain evidence="2 3">HX-7-9</strain>
    </source>
</reference>
<dbReference type="Gene3D" id="3.40.50.720">
    <property type="entry name" value="NAD(P)-binding Rossmann-like Domain"/>
    <property type="match status" value="1"/>
</dbReference>
<organism evidence="2 3">
    <name type="scientific">Crenobacter caeni</name>
    <dbReference type="NCBI Taxonomy" id="2705474"/>
    <lineage>
        <taxon>Bacteria</taxon>
        <taxon>Pseudomonadati</taxon>
        <taxon>Pseudomonadota</taxon>
        <taxon>Betaproteobacteria</taxon>
        <taxon>Neisseriales</taxon>
        <taxon>Neisseriaceae</taxon>
        <taxon>Crenobacter</taxon>
    </lineage>
</organism>
<dbReference type="GO" id="GO:0016616">
    <property type="term" value="F:oxidoreductase activity, acting on the CH-OH group of donors, NAD or NADP as acceptor"/>
    <property type="evidence" value="ECO:0007669"/>
    <property type="project" value="TreeGrafter"/>
</dbReference>
<evidence type="ECO:0000313" key="2">
    <source>
        <dbReference type="EMBL" id="NDV12719.1"/>
    </source>
</evidence>
<dbReference type="Proteomes" id="UP000482578">
    <property type="component" value="Unassembled WGS sequence"/>
</dbReference>
<dbReference type="PROSITE" id="PS00061">
    <property type="entry name" value="ADH_SHORT"/>
    <property type="match status" value="1"/>
</dbReference>
<dbReference type="PANTHER" id="PTHR42760">
    <property type="entry name" value="SHORT-CHAIN DEHYDROGENASES/REDUCTASES FAMILY MEMBER"/>
    <property type="match status" value="1"/>
</dbReference>
<comment type="caution">
    <text evidence="2">The sequence shown here is derived from an EMBL/GenBank/DDBJ whole genome shotgun (WGS) entry which is preliminary data.</text>
</comment>
<comment type="similarity">
    <text evidence="1">Belongs to the short-chain dehydrogenases/reductases (SDR) family.</text>
</comment>
<dbReference type="InterPro" id="IPR020904">
    <property type="entry name" value="Sc_DH/Rdtase_CS"/>
</dbReference>
<dbReference type="CDD" id="cd05233">
    <property type="entry name" value="SDR_c"/>
    <property type="match status" value="1"/>
</dbReference>
<dbReference type="AlphaFoldDB" id="A0A6B2KRY3"/>
<dbReference type="EMBL" id="JAAGAA010000005">
    <property type="protein sequence ID" value="NDV12719.1"/>
    <property type="molecule type" value="Genomic_DNA"/>
</dbReference>
<dbReference type="RefSeq" id="WP_163315929.1">
    <property type="nucleotide sequence ID" value="NZ_JAAGAA010000005.1"/>
</dbReference>
<dbReference type="InterPro" id="IPR036291">
    <property type="entry name" value="NAD(P)-bd_dom_sf"/>
</dbReference>
<keyword evidence="3" id="KW-1185">Reference proteome</keyword>
<accession>A0A6B2KRY3</accession>
<dbReference type="SUPFAM" id="SSF51735">
    <property type="entry name" value="NAD(P)-binding Rossmann-fold domains"/>
    <property type="match status" value="1"/>
</dbReference>
<gene>
    <name evidence="2" type="ORF">GZH52_07875</name>
</gene>
<sequence length="262" mass="27105">MFKLTGRAAIVTGAGGGIGQGIAHALADAGATVFVAEIDRDAGAACAEAIRAAGHRAHFVHTDVTSRASLEALVDTAVREAGRLDILVNNAWRGRGLARVEALDDDALEGGFTMAVLAAQRLMRAAFPHLKAGGCGRVISLCSLNGVNAHLYSADYNAAKEALRALTRSAAREWAEYGICCNVICPGAASEAYRRFAETNPDNAARIAQANPMGRVGDPLADIAPVAVFLAGDASRYLTGNTLFVDGGAHINGVAWAPARPA</sequence>
<proteinExistence type="inferred from homology"/>